<name>A0A376VY65_ECOLX</name>
<dbReference type="GO" id="GO:0047372">
    <property type="term" value="F:monoacylglycerol lipase activity"/>
    <property type="evidence" value="ECO:0007669"/>
    <property type="project" value="TreeGrafter"/>
</dbReference>
<dbReference type="Pfam" id="PF00561">
    <property type="entry name" value="Abhydrolase_1"/>
    <property type="match status" value="1"/>
</dbReference>
<dbReference type="PANTHER" id="PTHR10794:SF94">
    <property type="entry name" value="ESTERASE YHET-RELATED"/>
    <property type="match status" value="1"/>
</dbReference>
<feature type="domain" description="AB hydrolase-1" evidence="2">
    <location>
        <begin position="7"/>
        <end position="74"/>
    </location>
</feature>
<dbReference type="EMBL" id="UGCV01000008">
    <property type="protein sequence ID" value="STJ15510.1"/>
    <property type="molecule type" value="Genomic_DNA"/>
</dbReference>
<dbReference type="InterPro" id="IPR050960">
    <property type="entry name" value="AB_hydrolase_4_sf"/>
</dbReference>
<protein>
    <submittedName>
        <fullName evidence="3">Putative hydrolase</fullName>
    </submittedName>
</protein>
<evidence type="ECO:0000259" key="2">
    <source>
        <dbReference type="Pfam" id="PF00561"/>
    </source>
</evidence>
<dbReference type="PANTHER" id="PTHR10794">
    <property type="entry name" value="ABHYDROLASE DOMAIN-CONTAINING PROTEIN"/>
    <property type="match status" value="1"/>
</dbReference>
<organism evidence="3 4">
    <name type="scientific">Escherichia coli</name>
    <dbReference type="NCBI Taxonomy" id="562"/>
    <lineage>
        <taxon>Bacteria</taxon>
        <taxon>Pseudomonadati</taxon>
        <taxon>Pseudomonadota</taxon>
        <taxon>Gammaproteobacteria</taxon>
        <taxon>Enterobacterales</taxon>
        <taxon>Enterobacteriaceae</taxon>
        <taxon>Escherichia</taxon>
    </lineage>
</organism>
<dbReference type="Proteomes" id="UP000254716">
    <property type="component" value="Unassembled WGS sequence"/>
</dbReference>
<dbReference type="AlphaFoldDB" id="A0A376VY65"/>
<sequence length="81" mass="8957">MRQRLPVGYSLGGNMLACLLAKEGNDLPIDAAVIVSAPFMLEACSYHMEKGFSRVYQRYLLNLLKSQCRAQAGSLPRHTAD</sequence>
<accession>A0A376VY65</accession>
<gene>
    <name evidence="3" type="ORF">NCTC9081_00862</name>
</gene>
<dbReference type="SUPFAM" id="SSF53474">
    <property type="entry name" value="alpha/beta-Hydrolases"/>
    <property type="match status" value="1"/>
</dbReference>
<proteinExistence type="inferred from homology"/>
<reference evidence="3 4" key="1">
    <citation type="submission" date="2018-06" db="EMBL/GenBank/DDBJ databases">
        <authorList>
            <consortium name="Pathogen Informatics"/>
            <person name="Doyle S."/>
        </authorList>
    </citation>
    <scope>NUCLEOTIDE SEQUENCE [LARGE SCALE GENOMIC DNA]</scope>
    <source>
        <strain evidence="3 4">NCTC9081</strain>
    </source>
</reference>
<dbReference type="GO" id="GO:0034338">
    <property type="term" value="F:short-chain carboxylesterase activity"/>
    <property type="evidence" value="ECO:0007669"/>
    <property type="project" value="TreeGrafter"/>
</dbReference>
<dbReference type="InterPro" id="IPR000073">
    <property type="entry name" value="AB_hydrolase_1"/>
</dbReference>
<evidence type="ECO:0000313" key="3">
    <source>
        <dbReference type="EMBL" id="STJ15510.1"/>
    </source>
</evidence>
<comment type="similarity">
    <text evidence="1">Belongs to the AB hydrolase superfamily. AB hydrolase 4 family.</text>
</comment>
<evidence type="ECO:0000313" key="4">
    <source>
        <dbReference type="Proteomes" id="UP000254716"/>
    </source>
</evidence>
<keyword evidence="3" id="KW-0378">Hydrolase</keyword>
<dbReference type="InterPro" id="IPR029058">
    <property type="entry name" value="AB_hydrolase_fold"/>
</dbReference>
<evidence type="ECO:0000256" key="1">
    <source>
        <dbReference type="ARBA" id="ARBA00010884"/>
    </source>
</evidence>